<feature type="signal peptide" evidence="2">
    <location>
        <begin position="1"/>
        <end position="18"/>
    </location>
</feature>
<dbReference type="PANTHER" id="PTHR38342:SF2">
    <property type="entry name" value="INNER MEMBRANE OR EXPORTED"/>
    <property type="match status" value="1"/>
</dbReference>
<organism evidence="4">
    <name type="scientific">Grammatophora oceanica</name>
    <dbReference type="NCBI Taxonomy" id="210454"/>
    <lineage>
        <taxon>Eukaryota</taxon>
        <taxon>Sar</taxon>
        <taxon>Stramenopiles</taxon>
        <taxon>Ochrophyta</taxon>
        <taxon>Bacillariophyta</taxon>
        <taxon>Fragilariophyceae</taxon>
        <taxon>Fragilariophycidae</taxon>
        <taxon>Rhabdonematales</taxon>
        <taxon>Grammatophoraceae</taxon>
        <taxon>Grammatophora</taxon>
    </lineage>
</organism>
<feature type="chain" id="PRO_5030605195" description="DUF302 domain-containing protein" evidence="2">
    <location>
        <begin position="19"/>
        <end position="330"/>
    </location>
</feature>
<feature type="compositionally biased region" description="Basic and acidic residues" evidence="1">
    <location>
        <begin position="29"/>
        <end position="39"/>
    </location>
</feature>
<protein>
    <recommendedName>
        <fullName evidence="3">DUF302 domain-containing protein</fullName>
    </recommendedName>
</protein>
<dbReference type="CDD" id="cd14797">
    <property type="entry name" value="DUF302"/>
    <property type="match status" value="2"/>
</dbReference>
<proteinExistence type="predicted"/>
<gene>
    <name evidence="4" type="ORF">GOCE00092_LOCUS4686</name>
</gene>
<dbReference type="InterPro" id="IPR005180">
    <property type="entry name" value="DUF302"/>
</dbReference>
<feature type="domain" description="DUF302" evidence="3">
    <location>
        <begin position="83"/>
        <end position="146"/>
    </location>
</feature>
<dbReference type="AlphaFoldDB" id="A0A7S1UQY4"/>
<evidence type="ECO:0000259" key="3">
    <source>
        <dbReference type="Pfam" id="PF03625"/>
    </source>
</evidence>
<keyword evidence="2" id="KW-0732">Signal</keyword>
<dbReference type="Pfam" id="PF03625">
    <property type="entry name" value="DUF302"/>
    <property type="match status" value="2"/>
</dbReference>
<feature type="region of interest" description="Disordered" evidence="1">
    <location>
        <begin position="29"/>
        <end position="49"/>
    </location>
</feature>
<dbReference type="PANTHER" id="PTHR38342">
    <property type="entry name" value="SLR5037 PROTEIN"/>
    <property type="match status" value="1"/>
</dbReference>
<evidence type="ECO:0000313" key="4">
    <source>
        <dbReference type="EMBL" id="CAD9275778.1"/>
    </source>
</evidence>
<dbReference type="EMBL" id="HBGK01009007">
    <property type="protein sequence ID" value="CAD9275778.1"/>
    <property type="molecule type" value="Transcribed_RNA"/>
</dbReference>
<evidence type="ECO:0000256" key="2">
    <source>
        <dbReference type="SAM" id="SignalP"/>
    </source>
</evidence>
<evidence type="ECO:0000256" key="1">
    <source>
        <dbReference type="SAM" id="MobiDB-lite"/>
    </source>
</evidence>
<sequence>MYPLCLFVLLMLLSPGVALSGLLLKDGEEKDEQGRELRGPSRQPKGSTQGMVVVQSENSFEDTYALLLAALNGAAPITVFKEIDHAAAAADAQIDPGLLPNRLVIFGNPALGTPVMQANAFVGLDLPQKMLVWQDSDDKVFLGYNPPEYLTARYDGIEGVSQLETISNALKNFASQATNVAASDIQDPRTGQFKKIRRFRGGWFSVESDADFETTWSRLTTAIETAAGPNIALTVDHEENSGGTLNPSRVVVFGNPQLGTPLMQVSPTAGIDLPLKILVTEDETGKVHVTSNKIGFLRVRHYLRGVDDNITAARQAVLNFVSIASGVEFN</sequence>
<accession>A0A7S1UQY4</accession>
<dbReference type="Gene3D" id="3.30.310.70">
    <property type="entry name" value="TT1751-like domain"/>
    <property type="match status" value="2"/>
</dbReference>
<dbReference type="SUPFAM" id="SSF103247">
    <property type="entry name" value="TT1751-like"/>
    <property type="match status" value="2"/>
</dbReference>
<feature type="domain" description="DUF302" evidence="3">
    <location>
        <begin position="242"/>
        <end position="292"/>
    </location>
</feature>
<name>A0A7S1UQY4_9STRA</name>
<reference evidence="4" key="1">
    <citation type="submission" date="2021-01" db="EMBL/GenBank/DDBJ databases">
        <authorList>
            <person name="Corre E."/>
            <person name="Pelletier E."/>
            <person name="Niang G."/>
            <person name="Scheremetjew M."/>
            <person name="Finn R."/>
            <person name="Kale V."/>
            <person name="Holt S."/>
            <person name="Cochrane G."/>
            <person name="Meng A."/>
            <person name="Brown T."/>
            <person name="Cohen L."/>
        </authorList>
    </citation>
    <scope>NUCLEOTIDE SEQUENCE</scope>
    <source>
        <strain evidence="4">CCMP 410</strain>
    </source>
</reference>
<dbReference type="InterPro" id="IPR035923">
    <property type="entry name" value="TT1751-like_sf"/>
</dbReference>